<proteinExistence type="predicted"/>
<keyword evidence="2" id="KW-1185">Reference proteome</keyword>
<dbReference type="PROSITE" id="PS51257">
    <property type="entry name" value="PROKAR_LIPOPROTEIN"/>
    <property type="match status" value="1"/>
</dbReference>
<evidence type="ECO:0000313" key="1">
    <source>
        <dbReference type="EMBL" id="GAA4315390.1"/>
    </source>
</evidence>
<dbReference type="Proteomes" id="UP001501207">
    <property type="component" value="Unassembled WGS sequence"/>
</dbReference>
<comment type="caution">
    <text evidence="1">The sequence shown here is derived from an EMBL/GenBank/DDBJ whole genome shotgun (WGS) entry which is preliminary data.</text>
</comment>
<protein>
    <submittedName>
        <fullName evidence="1">Uncharacterized protein</fullName>
    </submittedName>
</protein>
<reference evidence="2" key="1">
    <citation type="journal article" date="2019" name="Int. J. Syst. Evol. Microbiol.">
        <title>The Global Catalogue of Microorganisms (GCM) 10K type strain sequencing project: providing services to taxonomists for standard genome sequencing and annotation.</title>
        <authorList>
            <consortium name="The Broad Institute Genomics Platform"/>
            <consortium name="The Broad Institute Genome Sequencing Center for Infectious Disease"/>
            <person name="Wu L."/>
            <person name="Ma J."/>
        </authorList>
    </citation>
    <scope>NUCLEOTIDE SEQUENCE [LARGE SCALE GENOMIC DNA]</scope>
    <source>
        <strain evidence="2">JCM 17664</strain>
    </source>
</reference>
<gene>
    <name evidence="1" type="ORF">GCM10023143_26720</name>
</gene>
<name>A0ABP8G1H9_9BACT</name>
<sequence length="84" mass="9019">MKKIVLWLLIPALLSGITGCKKNERGGKTPPGGYYLRAKLNGVLTDFSTGAGFSAMGDDGKMSVIDLAGYSGVVHCLHTYNWKK</sequence>
<dbReference type="EMBL" id="BAABFN010000007">
    <property type="protein sequence ID" value="GAA4315390.1"/>
    <property type="molecule type" value="Genomic_DNA"/>
</dbReference>
<evidence type="ECO:0000313" key="2">
    <source>
        <dbReference type="Proteomes" id="UP001501207"/>
    </source>
</evidence>
<accession>A0ABP8G1H9</accession>
<organism evidence="1 2">
    <name type="scientific">Compostibacter hankyongensis</name>
    <dbReference type="NCBI Taxonomy" id="1007089"/>
    <lineage>
        <taxon>Bacteria</taxon>
        <taxon>Pseudomonadati</taxon>
        <taxon>Bacteroidota</taxon>
        <taxon>Chitinophagia</taxon>
        <taxon>Chitinophagales</taxon>
        <taxon>Chitinophagaceae</taxon>
        <taxon>Compostibacter</taxon>
    </lineage>
</organism>
<dbReference type="RefSeq" id="WP_344980134.1">
    <property type="nucleotide sequence ID" value="NZ_BAABFN010000007.1"/>
</dbReference>